<proteinExistence type="predicted"/>
<evidence type="ECO:0000313" key="2">
    <source>
        <dbReference type="Proteomes" id="UP001367508"/>
    </source>
</evidence>
<keyword evidence="2" id="KW-1185">Reference proteome</keyword>
<gene>
    <name evidence="1" type="ORF">VNO77_09186</name>
</gene>
<evidence type="ECO:0000313" key="1">
    <source>
        <dbReference type="EMBL" id="KAK7350495.1"/>
    </source>
</evidence>
<name>A0AAN9QU34_CANGL</name>
<reference evidence="1 2" key="1">
    <citation type="submission" date="2024-01" db="EMBL/GenBank/DDBJ databases">
        <title>The genomes of 5 underutilized Papilionoideae crops provide insights into root nodulation and disease resistanc.</title>
        <authorList>
            <person name="Jiang F."/>
        </authorList>
    </citation>
    <scope>NUCLEOTIDE SEQUENCE [LARGE SCALE GENOMIC DNA]</scope>
    <source>
        <strain evidence="1">LVBAO_FW01</strain>
        <tissue evidence="1">Leaves</tissue>
    </source>
</reference>
<dbReference type="EMBL" id="JAYMYQ010000002">
    <property type="protein sequence ID" value="KAK7350495.1"/>
    <property type="molecule type" value="Genomic_DNA"/>
</dbReference>
<dbReference type="Proteomes" id="UP001367508">
    <property type="component" value="Unassembled WGS sequence"/>
</dbReference>
<sequence length="100" mass="11165">MALGHGFWICGLVNKRMLTIQRCTTTFKIPSKGLCSRRVAIGLRIKDPLPARIKDIIFSLRIAIGLGAGGFKQTRADPSTQELIYDPLPAWHKNYQLTAQ</sequence>
<protein>
    <submittedName>
        <fullName evidence="1">Uncharacterized protein</fullName>
    </submittedName>
</protein>
<comment type="caution">
    <text evidence="1">The sequence shown here is derived from an EMBL/GenBank/DDBJ whole genome shotgun (WGS) entry which is preliminary data.</text>
</comment>
<accession>A0AAN9QU34</accession>
<organism evidence="1 2">
    <name type="scientific">Canavalia gladiata</name>
    <name type="common">Sword bean</name>
    <name type="synonym">Dolichos gladiatus</name>
    <dbReference type="NCBI Taxonomy" id="3824"/>
    <lineage>
        <taxon>Eukaryota</taxon>
        <taxon>Viridiplantae</taxon>
        <taxon>Streptophyta</taxon>
        <taxon>Embryophyta</taxon>
        <taxon>Tracheophyta</taxon>
        <taxon>Spermatophyta</taxon>
        <taxon>Magnoliopsida</taxon>
        <taxon>eudicotyledons</taxon>
        <taxon>Gunneridae</taxon>
        <taxon>Pentapetalae</taxon>
        <taxon>rosids</taxon>
        <taxon>fabids</taxon>
        <taxon>Fabales</taxon>
        <taxon>Fabaceae</taxon>
        <taxon>Papilionoideae</taxon>
        <taxon>50 kb inversion clade</taxon>
        <taxon>NPAAA clade</taxon>
        <taxon>indigoferoid/millettioid clade</taxon>
        <taxon>Phaseoleae</taxon>
        <taxon>Canavalia</taxon>
    </lineage>
</organism>
<dbReference type="AlphaFoldDB" id="A0AAN9QU34"/>